<accession>A0A7C5E050</accession>
<proteinExistence type="predicted"/>
<dbReference type="EMBL" id="DRTV01000032">
    <property type="protein sequence ID" value="HHF57866.1"/>
    <property type="molecule type" value="Genomic_DNA"/>
</dbReference>
<dbReference type="InterPro" id="IPR011990">
    <property type="entry name" value="TPR-like_helical_dom_sf"/>
</dbReference>
<evidence type="ECO:0000313" key="1">
    <source>
        <dbReference type="EMBL" id="HHF57866.1"/>
    </source>
</evidence>
<name>A0A7C5E050_UNCW3</name>
<reference evidence="1" key="1">
    <citation type="journal article" date="2020" name="mSystems">
        <title>Genome- and Community-Level Interaction Insights into Carbon Utilization and Element Cycling Functions of Hydrothermarchaeota in Hydrothermal Sediment.</title>
        <authorList>
            <person name="Zhou Z."/>
            <person name="Liu Y."/>
            <person name="Xu W."/>
            <person name="Pan J."/>
            <person name="Luo Z.H."/>
            <person name="Li M."/>
        </authorList>
    </citation>
    <scope>NUCLEOTIDE SEQUENCE [LARGE SCALE GENOMIC DNA]</scope>
    <source>
        <strain evidence="1">HyVt-94</strain>
    </source>
</reference>
<comment type="caution">
    <text evidence="1">The sequence shown here is derived from an EMBL/GenBank/DDBJ whole genome shotgun (WGS) entry which is preliminary data.</text>
</comment>
<protein>
    <submittedName>
        <fullName evidence="1">Tetratricopeptide repeat protein</fullName>
    </submittedName>
</protein>
<dbReference type="Proteomes" id="UP000886014">
    <property type="component" value="Unassembled WGS sequence"/>
</dbReference>
<sequence length="149" mass="16778">MIFFLIINIFLQNPAIEVGDKYLKAGRPDLALEVYNQIYNISKDTPEGYLALYKMSLASLALGDTLSALADLNILRKKFLPDTLASNVYKSLINLEKDTLRRIGIGLEFVELYPEAASRKKILKLILQLASESNLESEKILRLMKINAS</sequence>
<feature type="non-terminal residue" evidence="1">
    <location>
        <position position="149"/>
    </location>
</feature>
<dbReference type="Gene3D" id="1.25.40.10">
    <property type="entry name" value="Tetratricopeptide repeat domain"/>
    <property type="match status" value="1"/>
</dbReference>
<organism evidence="1">
    <name type="scientific">candidate division WOR-3 bacterium</name>
    <dbReference type="NCBI Taxonomy" id="2052148"/>
    <lineage>
        <taxon>Bacteria</taxon>
        <taxon>Bacteria division WOR-3</taxon>
    </lineage>
</organism>
<dbReference type="SUPFAM" id="SSF48452">
    <property type="entry name" value="TPR-like"/>
    <property type="match status" value="1"/>
</dbReference>
<dbReference type="AlphaFoldDB" id="A0A7C5E050"/>
<gene>
    <name evidence="1" type="ORF">ENL41_00395</name>
</gene>